<dbReference type="Pfam" id="PF00370">
    <property type="entry name" value="FGGY_N"/>
    <property type="match status" value="1"/>
</dbReference>
<evidence type="ECO:0000259" key="4">
    <source>
        <dbReference type="Pfam" id="PF00370"/>
    </source>
</evidence>
<dbReference type="InterPro" id="IPR018485">
    <property type="entry name" value="FGGY_C"/>
</dbReference>
<evidence type="ECO:0000256" key="3">
    <source>
        <dbReference type="ARBA" id="ARBA00022777"/>
    </source>
</evidence>
<evidence type="ECO:0000259" key="5">
    <source>
        <dbReference type="Pfam" id="PF02782"/>
    </source>
</evidence>
<dbReference type="SUPFAM" id="SSF53067">
    <property type="entry name" value="Actin-like ATPase domain"/>
    <property type="match status" value="2"/>
</dbReference>
<dbReference type="EMBL" id="CP104064">
    <property type="protein sequence ID" value="WAH37975.1"/>
    <property type="molecule type" value="Genomic_DNA"/>
</dbReference>
<dbReference type="RefSeq" id="WP_268045513.1">
    <property type="nucleotide sequence ID" value="NZ_CP104064.1"/>
</dbReference>
<dbReference type="PANTHER" id="PTHR43095:SF5">
    <property type="entry name" value="XYLULOSE KINASE"/>
    <property type="match status" value="1"/>
</dbReference>
<accession>A0ABY6Z5E4</accession>
<dbReference type="Gene3D" id="3.30.420.40">
    <property type="match status" value="2"/>
</dbReference>
<protein>
    <submittedName>
        <fullName evidence="6">FGGY family carbohydrate kinase</fullName>
    </submittedName>
</protein>
<keyword evidence="3 6" id="KW-0418">Kinase</keyword>
<organism evidence="6 7">
    <name type="scientific">Alicyclobacillus dauci</name>
    <dbReference type="NCBI Taxonomy" id="1475485"/>
    <lineage>
        <taxon>Bacteria</taxon>
        <taxon>Bacillati</taxon>
        <taxon>Bacillota</taxon>
        <taxon>Bacilli</taxon>
        <taxon>Bacillales</taxon>
        <taxon>Alicyclobacillaceae</taxon>
        <taxon>Alicyclobacillus</taxon>
    </lineage>
</organism>
<dbReference type="InterPro" id="IPR050406">
    <property type="entry name" value="FGGY_Carb_Kinase"/>
</dbReference>
<evidence type="ECO:0000256" key="2">
    <source>
        <dbReference type="ARBA" id="ARBA00022679"/>
    </source>
</evidence>
<dbReference type="PROSITE" id="PS00933">
    <property type="entry name" value="FGGY_KINASES_1"/>
    <property type="match status" value="1"/>
</dbReference>
<name>A0ABY6Z5E4_9BACL</name>
<dbReference type="InterPro" id="IPR043129">
    <property type="entry name" value="ATPase_NBD"/>
</dbReference>
<comment type="similarity">
    <text evidence="1">Belongs to the FGGY kinase family.</text>
</comment>
<dbReference type="Pfam" id="PF02782">
    <property type="entry name" value="FGGY_C"/>
    <property type="match status" value="1"/>
</dbReference>
<dbReference type="PIRSF" id="PIRSF000538">
    <property type="entry name" value="GlpK"/>
    <property type="match status" value="1"/>
</dbReference>
<gene>
    <name evidence="6" type="ORF">NZD86_05650</name>
</gene>
<dbReference type="Proteomes" id="UP001164803">
    <property type="component" value="Chromosome"/>
</dbReference>
<evidence type="ECO:0000313" key="7">
    <source>
        <dbReference type="Proteomes" id="UP001164803"/>
    </source>
</evidence>
<dbReference type="CDD" id="cd07773">
    <property type="entry name" value="ASKHA_NBD_FGGY_FK"/>
    <property type="match status" value="1"/>
</dbReference>
<sequence length="455" mass="50544">MKFIGVDLGTTHTKAIVYDDVLNKVVASEIANTPVQRDHTGFSRNPIDMRNTVCKLIRDVVRQVSEINEIAALSVASMGEEVVLLDEDCEPIGDIITWFDQRGTLEYTEIYNRVSDEFYKGVYIDPSFSLFKLLWIKDHRPDDLKRCRKVVDLGGYILGCLSGNYQVDWSHASRTGIFNIRSKRWNEEICLIAELDGAIFPSLVPSGIKLGTLTPQSIRDTGLPPHTVIVSGGHDHLCAAYASGVRTGGELFISAGTSEAHLLLSTKLLNEGSQAPSIEQGCFVDDKHYYVHAGLPSGHVFAQWRNLLYKGVAESEMYAEIERVSEANTDIKFVFSSDLKKQSLMNFKYTTDRATLMRSILEGLALKSSEMIDNLESILKHRIDTVTVSGHPARVPLWKEIRSSILNRPLSVIEEVETTALGAALLAVRACHPDISPHIAERSIWPTTNLWGGTA</sequence>
<feature type="domain" description="Carbohydrate kinase FGGY C-terminal" evidence="5">
    <location>
        <begin position="341"/>
        <end position="430"/>
    </location>
</feature>
<keyword evidence="2" id="KW-0808">Transferase</keyword>
<reference evidence="6" key="1">
    <citation type="submission" date="2022-08" db="EMBL/GenBank/DDBJ databases">
        <title>Alicyclobacillus dauci DSM2870, complete genome.</title>
        <authorList>
            <person name="Wang Q."/>
            <person name="Cai R."/>
            <person name="Wang Z."/>
        </authorList>
    </citation>
    <scope>NUCLEOTIDE SEQUENCE</scope>
    <source>
        <strain evidence="6">DSM 28700</strain>
    </source>
</reference>
<dbReference type="InterPro" id="IPR018484">
    <property type="entry name" value="FGGY_N"/>
</dbReference>
<dbReference type="InterPro" id="IPR000577">
    <property type="entry name" value="Carb_kinase_FGGY"/>
</dbReference>
<proteinExistence type="inferred from homology"/>
<dbReference type="InterPro" id="IPR018483">
    <property type="entry name" value="Carb_kinase_FGGY_CS"/>
</dbReference>
<feature type="domain" description="Carbohydrate kinase FGGY N-terminal" evidence="4">
    <location>
        <begin position="4"/>
        <end position="240"/>
    </location>
</feature>
<dbReference type="GO" id="GO:0016301">
    <property type="term" value="F:kinase activity"/>
    <property type="evidence" value="ECO:0007669"/>
    <property type="project" value="UniProtKB-KW"/>
</dbReference>
<evidence type="ECO:0000256" key="1">
    <source>
        <dbReference type="ARBA" id="ARBA00009156"/>
    </source>
</evidence>
<keyword evidence="7" id="KW-1185">Reference proteome</keyword>
<dbReference type="PANTHER" id="PTHR43095">
    <property type="entry name" value="SUGAR KINASE"/>
    <property type="match status" value="1"/>
</dbReference>
<evidence type="ECO:0000313" key="6">
    <source>
        <dbReference type="EMBL" id="WAH37975.1"/>
    </source>
</evidence>